<dbReference type="Gene3D" id="3.40.50.12780">
    <property type="entry name" value="N-terminal domain of ligase-like"/>
    <property type="match status" value="1"/>
</dbReference>
<evidence type="ECO:0000256" key="1">
    <source>
        <dbReference type="ARBA" id="ARBA00022450"/>
    </source>
</evidence>
<proteinExistence type="predicted"/>
<gene>
    <name evidence="5" type="ORF">BDV33DRAFT_192517</name>
</gene>
<keyword evidence="1" id="KW-0596">Phosphopantetheine</keyword>
<dbReference type="InterPro" id="IPR045851">
    <property type="entry name" value="AMP-bd_C_sf"/>
</dbReference>
<dbReference type="Proteomes" id="UP000326799">
    <property type="component" value="Unassembled WGS sequence"/>
</dbReference>
<dbReference type="Pfam" id="PF00501">
    <property type="entry name" value="AMP-binding"/>
    <property type="match status" value="1"/>
</dbReference>
<dbReference type="Gene3D" id="3.40.50.720">
    <property type="entry name" value="NAD(P)-binding Rossmann-like Domain"/>
    <property type="match status" value="1"/>
</dbReference>
<dbReference type="PROSITE" id="PS00455">
    <property type="entry name" value="AMP_BINDING"/>
    <property type="match status" value="1"/>
</dbReference>
<reference evidence="5 6" key="1">
    <citation type="submission" date="2019-04" db="EMBL/GenBank/DDBJ databases">
        <title>Fungal friends and foes A comparative genomics study of 23 Aspergillus species from section Flavi.</title>
        <authorList>
            <consortium name="DOE Joint Genome Institute"/>
            <person name="Kjaerbolling I."/>
            <person name="Vesth T.C."/>
            <person name="Frisvad J.C."/>
            <person name="Nybo J.L."/>
            <person name="Theobald S."/>
            <person name="Kildgaard S."/>
            <person name="Petersen T.I."/>
            <person name="Kuo A."/>
            <person name="Sato A."/>
            <person name="Lyhne E.K."/>
            <person name="Kogle M.E."/>
            <person name="Wiebenga A."/>
            <person name="Kun R.S."/>
            <person name="Lubbers R.J."/>
            <person name="Makela M.R."/>
            <person name="Barry K."/>
            <person name="Chovatia M."/>
            <person name="Clum A."/>
            <person name="Daum C."/>
            <person name="Haridas S."/>
            <person name="He G."/>
            <person name="LaButti K."/>
            <person name="Lipzen A."/>
            <person name="Mondo S."/>
            <person name="Pangilinan J."/>
            <person name="Riley R."/>
            <person name="Salamov A."/>
            <person name="Simmons B.A."/>
            <person name="Magnuson J.K."/>
            <person name="Henrissat B."/>
            <person name="Mortensen U.H."/>
            <person name="Larsen T.O."/>
            <person name="De vries R.P."/>
            <person name="Grigoriev I.V."/>
            <person name="Machida M."/>
            <person name="Baker S.E."/>
            <person name="Andersen M.R."/>
        </authorList>
    </citation>
    <scope>NUCLEOTIDE SEQUENCE [LARGE SCALE GENOMIC DNA]</scope>
    <source>
        <strain evidence="5 6">CBS 126849</strain>
    </source>
</reference>
<dbReference type="InterPro" id="IPR036291">
    <property type="entry name" value="NAD(P)-bd_dom_sf"/>
</dbReference>
<evidence type="ECO:0000313" key="5">
    <source>
        <dbReference type="EMBL" id="KAB8218711.1"/>
    </source>
</evidence>
<dbReference type="InterPro" id="IPR000873">
    <property type="entry name" value="AMP-dep_synth/lig_dom"/>
</dbReference>
<dbReference type="SUPFAM" id="SSF56801">
    <property type="entry name" value="Acetyl-CoA synthetase-like"/>
    <property type="match status" value="1"/>
</dbReference>
<keyword evidence="3" id="KW-0732">Signal</keyword>
<dbReference type="SUPFAM" id="SSF47336">
    <property type="entry name" value="ACP-like"/>
    <property type="match status" value="1"/>
</dbReference>
<dbReference type="PANTHER" id="PTHR44845:SF4">
    <property type="entry name" value="NONRIBOSOMAL PEPTIDE SYNTHASE INPA"/>
    <property type="match status" value="1"/>
</dbReference>
<dbReference type="AlphaFoldDB" id="A0A5N6EM62"/>
<evidence type="ECO:0000256" key="2">
    <source>
        <dbReference type="ARBA" id="ARBA00022553"/>
    </source>
</evidence>
<dbReference type="NCBIfam" id="TIGR01733">
    <property type="entry name" value="AA-adenyl-dom"/>
    <property type="match status" value="1"/>
</dbReference>
<dbReference type="InterPro" id="IPR042099">
    <property type="entry name" value="ANL_N_sf"/>
</dbReference>
<feature type="signal peptide" evidence="3">
    <location>
        <begin position="1"/>
        <end position="21"/>
    </location>
</feature>
<keyword evidence="2" id="KW-0597">Phosphoprotein</keyword>
<dbReference type="EMBL" id="ML733446">
    <property type="protein sequence ID" value="KAB8218711.1"/>
    <property type="molecule type" value="Genomic_DNA"/>
</dbReference>
<dbReference type="Pfam" id="PF07993">
    <property type="entry name" value="NAD_binding_4"/>
    <property type="match status" value="1"/>
</dbReference>
<feature type="chain" id="PRO_5024835645" description="Carrier domain-containing protein" evidence="3">
    <location>
        <begin position="22"/>
        <end position="962"/>
    </location>
</feature>
<dbReference type="Gene3D" id="3.30.300.30">
    <property type="match status" value="1"/>
</dbReference>
<dbReference type="InterPro" id="IPR020845">
    <property type="entry name" value="AMP-binding_CS"/>
</dbReference>
<sequence>MAEKSLWAVVAALAILKAGGALVPLDPAHPEARRATIMRCTDARMAVTSDCLKYLFDGLPITAITISAVKASASHQSELSEVHLPVVTPKDPVFVLFTSGSTGEPKGIIHEHTGICSHAAAQVERMGYKGARVFQFSAFTFDVAMMDIFSTLIAGSTVCVPSEDERLNNIPAAIARMNADHALVTPSIASLISPNEVPTLKTLILGGESLNQKVIDRWVDHVQLMNAYGPAEVGACTVATVNRNQARIETIGLPIPHCSCWVVDANDHDELLPAGAIGELLVTGTTLARGYLNNKAKTDASFIRSPLWASRMGLTDAIFYKTGDLVRYNIDMLDGTLDYIGRKDAQVKLRGYRIELGEIEYHISTYPGVVRSVVLQPRQGYYAGQLVVIAQVISGTLDDNNDPLYIRTCDGPKVEAIQRHLAPFVPNYMLPSECIAVEMLPLNRSCKIDRNAVSQWLSNLAERPVQKASAHVQWYPLIDKSNTLAVSICARISELVAERDVEFAALIKGRDIPLEKLELDSIQLMTLTMYLRRTYGSCITLGHMRPGTTVTKIANLIASGRVNEAHDLPSEFNVGIEANSIFEEMTGKLLADGRNTTCQNPAPILNVFLTGATGFLGLEILRQLLHRPKIKIFVLLRCGTDVEGYERILRMAKEHGWWKDGFARRIHVWPGDLTQPDLGLSPGALSQLTGEAPRTNRIDAIIHCAARVHYTYDYQTLKPANVDSTVQLLKTMAGTTTISAFLYVSGGEAPNAERHKLDNASSPDYATGYSQSKLVSELIVTRCAQHSLFQGRRLKIVRPGYIIGSPAQPRPVTTDFIWRLVAGCLDIKAYNGETLSQWIYISDVESVGQVVVDSVLDQTCTTTYFPVLGGLSLGEFWEALSTDIGYHLEPLAEEEWLQALEADILRRRESHPLFPFLLIIRQEAKSLGSKISHARDSRVKRAVLGNIQYLINVGFLPRPLSN</sequence>
<dbReference type="InterPro" id="IPR036736">
    <property type="entry name" value="ACP-like_sf"/>
</dbReference>
<protein>
    <recommendedName>
        <fullName evidence="4">Carrier domain-containing protein</fullName>
    </recommendedName>
</protein>
<dbReference type="InterPro" id="IPR010071">
    <property type="entry name" value="AA_adenyl_dom"/>
</dbReference>
<dbReference type="PROSITE" id="PS50075">
    <property type="entry name" value="CARRIER"/>
    <property type="match status" value="1"/>
</dbReference>
<dbReference type="PANTHER" id="PTHR44845">
    <property type="entry name" value="CARRIER DOMAIN-CONTAINING PROTEIN"/>
    <property type="match status" value="1"/>
</dbReference>
<organism evidence="5 6">
    <name type="scientific">Aspergillus novoparasiticus</name>
    <dbReference type="NCBI Taxonomy" id="986946"/>
    <lineage>
        <taxon>Eukaryota</taxon>
        <taxon>Fungi</taxon>
        <taxon>Dikarya</taxon>
        <taxon>Ascomycota</taxon>
        <taxon>Pezizomycotina</taxon>
        <taxon>Eurotiomycetes</taxon>
        <taxon>Eurotiomycetidae</taxon>
        <taxon>Eurotiales</taxon>
        <taxon>Aspergillaceae</taxon>
        <taxon>Aspergillus</taxon>
        <taxon>Aspergillus subgen. Circumdati</taxon>
    </lineage>
</organism>
<evidence type="ECO:0000256" key="3">
    <source>
        <dbReference type="SAM" id="SignalP"/>
    </source>
</evidence>
<evidence type="ECO:0000313" key="6">
    <source>
        <dbReference type="Proteomes" id="UP000326799"/>
    </source>
</evidence>
<dbReference type="InterPro" id="IPR013120">
    <property type="entry name" value="FAR_NAD-bd"/>
</dbReference>
<name>A0A5N6EM62_9EURO</name>
<accession>A0A5N6EM62</accession>
<dbReference type="InterPro" id="IPR009081">
    <property type="entry name" value="PP-bd_ACP"/>
</dbReference>
<keyword evidence="6" id="KW-1185">Reference proteome</keyword>
<feature type="domain" description="Carrier" evidence="4">
    <location>
        <begin position="486"/>
        <end position="561"/>
    </location>
</feature>
<evidence type="ECO:0000259" key="4">
    <source>
        <dbReference type="PROSITE" id="PS50075"/>
    </source>
</evidence>
<dbReference type="SUPFAM" id="SSF51735">
    <property type="entry name" value="NAD(P)-binding Rossmann-fold domains"/>
    <property type="match status" value="1"/>
</dbReference>
<dbReference type="CDD" id="cd05918">
    <property type="entry name" value="A_NRPS_SidN3_like"/>
    <property type="match status" value="1"/>
</dbReference>